<protein>
    <submittedName>
        <fullName evidence="1">Uncharacterized protein</fullName>
    </submittedName>
</protein>
<dbReference type="VEuPathDB" id="FungiDB:F9C07_1758620"/>
<organism evidence="1">
    <name type="scientific">Aspergillus flavus</name>
    <dbReference type="NCBI Taxonomy" id="5059"/>
    <lineage>
        <taxon>Eukaryota</taxon>
        <taxon>Fungi</taxon>
        <taxon>Dikarya</taxon>
        <taxon>Ascomycota</taxon>
        <taxon>Pezizomycotina</taxon>
        <taxon>Eurotiomycetes</taxon>
        <taxon>Eurotiomycetidae</taxon>
        <taxon>Eurotiales</taxon>
        <taxon>Aspergillaceae</taxon>
        <taxon>Aspergillus</taxon>
        <taxon>Aspergillus subgen. Circumdati</taxon>
    </lineage>
</organism>
<reference evidence="1" key="1">
    <citation type="submission" date="2019-04" db="EMBL/GenBank/DDBJ databases">
        <title>Friends and foes A comparative genomics study of 23 Aspergillus species from section Flavi.</title>
        <authorList>
            <consortium name="DOE Joint Genome Institute"/>
            <person name="Kjaerbolling I."/>
            <person name="Vesth T."/>
            <person name="Frisvad J.C."/>
            <person name="Nybo J.L."/>
            <person name="Theobald S."/>
            <person name="Kildgaard S."/>
            <person name="Isbrandt T."/>
            <person name="Kuo A."/>
            <person name="Sato A."/>
            <person name="Lyhne E.K."/>
            <person name="Kogle M.E."/>
            <person name="Wiebenga A."/>
            <person name="Kun R.S."/>
            <person name="Lubbers R.J."/>
            <person name="Makela M.R."/>
            <person name="Barry K."/>
            <person name="Chovatia M."/>
            <person name="Clum A."/>
            <person name="Daum C."/>
            <person name="Haridas S."/>
            <person name="He G."/>
            <person name="LaButti K."/>
            <person name="Lipzen A."/>
            <person name="Mondo S."/>
            <person name="Riley R."/>
            <person name="Salamov A."/>
            <person name="Simmons B.A."/>
            <person name="Magnuson J.K."/>
            <person name="Henrissat B."/>
            <person name="Mortensen U.H."/>
            <person name="Larsen T.O."/>
            <person name="Devries R.P."/>
            <person name="Grigoriev I.V."/>
            <person name="Machida M."/>
            <person name="Baker S.E."/>
            <person name="Andersen M.R."/>
        </authorList>
    </citation>
    <scope>NUCLEOTIDE SEQUENCE [LARGE SCALE GENOMIC DNA]</scope>
    <source>
        <strain evidence="1">CBS 121.62</strain>
    </source>
</reference>
<accession>A0A5N6H3S0</accession>
<dbReference type="AlphaFoldDB" id="A0A5N6H3S0"/>
<dbReference type="EMBL" id="ML734582">
    <property type="protein sequence ID" value="KAB8248159.1"/>
    <property type="molecule type" value="Genomic_DNA"/>
</dbReference>
<name>A0A5N6H3S0_ASPFL</name>
<sequence length="222" mass="24305">MRCVMVLLASSDNDWSGNDCASTGRSMPGCWLWPCVSGTALIAYVGLWIVPCVNSKIQPTPIVIFTKAHTRPCHFLFPLFMSAQLGHSSSSYDISCLFAVLWVENSLCKHNNDQGHEHEGNRAVFRFFYPPTTPMLNKALDRAKTSMVYRNQPIHPIAPTSISQALNNAIYFHLGPLSGLRTILILDRSSALADSVGDPSEALCNPGPSRLALETSECGSHV</sequence>
<proteinExistence type="predicted"/>
<evidence type="ECO:0000313" key="1">
    <source>
        <dbReference type="EMBL" id="KAB8248159.1"/>
    </source>
</evidence>
<dbReference type="Proteomes" id="UP000325434">
    <property type="component" value="Unassembled WGS sequence"/>
</dbReference>
<gene>
    <name evidence="1" type="ORF">BDV35DRAFT_174809</name>
</gene>